<dbReference type="PANTHER" id="PTHR48043">
    <property type="entry name" value="EG:EG0003.4 PROTEIN-RELATED"/>
    <property type="match status" value="1"/>
</dbReference>
<evidence type="ECO:0000313" key="6">
    <source>
        <dbReference type="WBParaSite" id="scaffold34746_cov288.g21594"/>
    </source>
</evidence>
<keyword evidence="5" id="KW-1185">Reference proteome</keyword>
<comment type="similarity">
    <text evidence="1">Belongs to the UDP-glycosyltransferase family.</text>
</comment>
<keyword evidence="4" id="KW-0808">Transferase</keyword>
<dbReference type="EC" id="2.4.1.17" evidence="2"/>
<dbReference type="WBParaSite" id="scaffold34746_cov288.g21594">
    <property type="protein sequence ID" value="scaffold34746_cov288.g21594"/>
    <property type="gene ID" value="scaffold34746_cov288.g21594"/>
</dbReference>
<evidence type="ECO:0000256" key="4">
    <source>
        <dbReference type="ARBA" id="ARBA00022679"/>
    </source>
</evidence>
<reference evidence="6" key="1">
    <citation type="submission" date="2022-11" db="UniProtKB">
        <authorList>
            <consortium name="WormBaseParasite"/>
        </authorList>
    </citation>
    <scope>IDENTIFICATION</scope>
</reference>
<dbReference type="InterPro" id="IPR050271">
    <property type="entry name" value="UDP-glycosyltransferase"/>
</dbReference>
<dbReference type="Proteomes" id="UP000887561">
    <property type="component" value="Unplaced"/>
</dbReference>
<proteinExistence type="inferred from homology"/>
<organism evidence="5 6">
    <name type="scientific">Meloidogyne javanica</name>
    <name type="common">Root-knot nematode worm</name>
    <dbReference type="NCBI Taxonomy" id="6303"/>
    <lineage>
        <taxon>Eukaryota</taxon>
        <taxon>Metazoa</taxon>
        <taxon>Ecdysozoa</taxon>
        <taxon>Nematoda</taxon>
        <taxon>Chromadorea</taxon>
        <taxon>Rhabditida</taxon>
        <taxon>Tylenchina</taxon>
        <taxon>Tylenchomorpha</taxon>
        <taxon>Tylenchoidea</taxon>
        <taxon>Meloidogynidae</taxon>
        <taxon>Meloidogyninae</taxon>
        <taxon>Meloidogyne</taxon>
        <taxon>Meloidogyne incognita group</taxon>
    </lineage>
</organism>
<dbReference type="PANTHER" id="PTHR48043:SF145">
    <property type="entry name" value="FI06409P-RELATED"/>
    <property type="match status" value="1"/>
</dbReference>
<keyword evidence="3" id="KW-0328">Glycosyltransferase</keyword>
<evidence type="ECO:0000313" key="5">
    <source>
        <dbReference type="Proteomes" id="UP000887561"/>
    </source>
</evidence>
<dbReference type="Gene3D" id="3.40.50.2000">
    <property type="entry name" value="Glycogen Phosphorylase B"/>
    <property type="match status" value="1"/>
</dbReference>
<accession>A0A915MCY2</accession>
<evidence type="ECO:0000256" key="1">
    <source>
        <dbReference type="ARBA" id="ARBA00009995"/>
    </source>
</evidence>
<dbReference type="AlphaFoldDB" id="A0A915MCY2"/>
<dbReference type="GO" id="GO:0015020">
    <property type="term" value="F:glucuronosyltransferase activity"/>
    <property type="evidence" value="ECO:0007669"/>
    <property type="project" value="UniProtKB-EC"/>
</dbReference>
<dbReference type="SUPFAM" id="SSF53756">
    <property type="entry name" value="UDP-Glycosyltransferase/glycogen phosphorylase"/>
    <property type="match status" value="1"/>
</dbReference>
<evidence type="ECO:0000256" key="2">
    <source>
        <dbReference type="ARBA" id="ARBA00012544"/>
    </source>
</evidence>
<name>A0A915MCY2_MELJA</name>
<protein>
    <recommendedName>
        <fullName evidence="2">glucuronosyltransferase</fullName>
        <ecNumber evidence="2">2.4.1.17</ecNumber>
    </recommendedName>
</protein>
<evidence type="ECO:0000256" key="3">
    <source>
        <dbReference type="ARBA" id="ARBA00022676"/>
    </source>
</evidence>
<sequence>MLLNLISLSIFTEIISNKQVKIGEEMVGIYDWLSKQKYSFGIAEVNNIIGSLAVFEALGIENTFDVSAVPFIQGYFQYLGIDTLYNIPDFSSAMPGDWLNNGEFPASEKIIPIGGLLVEQNKILIQEKIKADDNEAIYAGVPLICIPTNADQFYLSSLVEHLGIGIYVKLNKSDENEVDSAAFGVEFQNALNKMMIDNGRRRNACP</sequence>